<gene>
    <name evidence="1" type="ORF">MNBD_GAMMA18-1365</name>
</gene>
<name>A0A3B0ZCF7_9ZZZZ</name>
<evidence type="ECO:0000313" key="1">
    <source>
        <dbReference type="EMBL" id="VAW83939.1"/>
    </source>
</evidence>
<feature type="non-terminal residue" evidence="1">
    <location>
        <position position="24"/>
    </location>
</feature>
<reference evidence="1" key="1">
    <citation type="submission" date="2018-06" db="EMBL/GenBank/DDBJ databases">
        <authorList>
            <person name="Zhirakovskaya E."/>
        </authorList>
    </citation>
    <scope>NUCLEOTIDE SEQUENCE</scope>
</reference>
<protein>
    <submittedName>
        <fullName evidence="1">Uncharacterized protein</fullName>
    </submittedName>
</protein>
<proteinExistence type="predicted"/>
<organism evidence="1">
    <name type="scientific">hydrothermal vent metagenome</name>
    <dbReference type="NCBI Taxonomy" id="652676"/>
    <lineage>
        <taxon>unclassified sequences</taxon>
        <taxon>metagenomes</taxon>
        <taxon>ecological metagenomes</taxon>
    </lineage>
</organism>
<sequence length="24" mass="2713">MANEIFISHSTLDDPIVTAIRQKL</sequence>
<accession>A0A3B0ZCF7</accession>
<dbReference type="EMBL" id="UOFP01000017">
    <property type="protein sequence ID" value="VAW83939.1"/>
    <property type="molecule type" value="Genomic_DNA"/>
</dbReference>
<dbReference type="AlphaFoldDB" id="A0A3B0ZCF7"/>